<sequence length="130" mass="15282">MPQALSRDEFIVPRDDGRQGQLAERGSERFADKEEGKEDQIDPKSVDLDLQELRAKAKKCERYADRRIAHLDSRRPRSIPTFADLDECIDFLEALVKKYHPFFRGGSLLSVLPEWQYDWKAIFKERWLAD</sequence>
<reference evidence="2 3" key="1">
    <citation type="submission" date="2019-03" db="EMBL/GenBank/DDBJ databases">
        <title>Metabolic potential of uncultured bacteria and archaea associated with petroleum seepage in deep-sea sediments.</title>
        <authorList>
            <person name="Dong X."/>
            <person name="Hubert C."/>
        </authorList>
    </citation>
    <scope>NUCLEOTIDE SEQUENCE [LARGE SCALE GENOMIC DNA]</scope>
    <source>
        <strain evidence="2">E29_bin52</strain>
    </source>
</reference>
<dbReference type="EMBL" id="SOIZ01000357">
    <property type="protein sequence ID" value="TET59490.1"/>
    <property type="molecule type" value="Genomic_DNA"/>
</dbReference>
<feature type="compositionally biased region" description="Basic and acidic residues" evidence="1">
    <location>
        <begin position="25"/>
        <end position="41"/>
    </location>
</feature>
<name>A0A523VXL5_UNCAE</name>
<feature type="compositionally biased region" description="Basic and acidic residues" evidence="1">
    <location>
        <begin position="1"/>
        <end position="18"/>
    </location>
</feature>
<accession>A0A523VXL5</accession>
<dbReference type="AlphaFoldDB" id="A0A523VXL5"/>
<evidence type="ECO:0000313" key="3">
    <source>
        <dbReference type="Proteomes" id="UP000319130"/>
    </source>
</evidence>
<feature type="region of interest" description="Disordered" evidence="1">
    <location>
        <begin position="1"/>
        <end position="41"/>
    </location>
</feature>
<dbReference type="Proteomes" id="UP000319130">
    <property type="component" value="Unassembled WGS sequence"/>
</dbReference>
<gene>
    <name evidence="2" type="ORF">E3J48_07755</name>
</gene>
<evidence type="ECO:0000256" key="1">
    <source>
        <dbReference type="SAM" id="MobiDB-lite"/>
    </source>
</evidence>
<proteinExistence type="predicted"/>
<comment type="caution">
    <text evidence="2">The sequence shown here is derived from an EMBL/GenBank/DDBJ whole genome shotgun (WGS) entry which is preliminary data.</text>
</comment>
<organism evidence="2 3">
    <name type="scientific">Aerophobetes bacterium</name>
    <dbReference type="NCBI Taxonomy" id="2030807"/>
    <lineage>
        <taxon>Bacteria</taxon>
        <taxon>Candidatus Aerophobota</taxon>
    </lineage>
</organism>
<protein>
    <submittedName>
        <fullName evidence="2">Uncharacterized protein</fullName>
    </submittedName>
</protein>
<evidence type="ECO:0000313" key="2">
    <source>
        <dbReference type="EMBL" id="TET59490.1"/>
    </source>
</evidence>